<comment type="subcellular location">
    <subcellularLocation>
        <location evidence="1">Nucleus</location>
    </subcellularLocation>
</comment>
<keyword evidence="4" id="KW-1133">Transmembrane helix</keyword>
<dbReference type="InterPro" id="IPR036291">
    <property type="entry name" value="NAD(P)-bd_dom_sf"/>
</dbReference>
<dbReference type="InterPro" id="IPR013154">
    <property type="entry name" value="ADH-like_N"/>
</dbReference>
<dbReference type="EMBL" id="JAADYS010000508">
    <property type="protein sequence ID" value="KAF4469187.1"/>
    <property type="molecule type" value="Genomic_DNA"/>
</dbReference>
<dbReference type="GO" id="GO:0006351">
    <property type="term" value="P:DNA-templated transcription"/>
    <property type="evidence" value="ECO:0007669"/>
    <property type="project" value="InterPro"/>
</dbReference>
<feature type="domain" description="Xylanolytic transcriptional activator regulatory" evidence="5">
    <location>
        <begin position="204"/>
        <end position="279"/>
    </location>
</feature>
<keyword evidence="4" id="KW-0812">Transmembrane</keyword>
<dbReference type="Pfam" id="PF04082">
    <property type="entry name" value="Fungal_trans"/>
    <property type="match status" value="1"/>
</dbReference>
<dbReference type="SUPFAM" id="SSF51735">
    <property type="entry name" value="NAD(P)-binding Rossmann-fold domains"/>
    <property type="match status" value="1"/>
</dbReference>
<feature type="region of interest" description="Disordered" evidence="3">
    <location>
        <begin position="18"/>
        <end position="60"/>
    </location>
</feature>
<dbReference type="OrthoDB" id="5407715at2759"/>
<organism evidence="6 7">
    <name type="scientific">Fusarium albosuccineum</name>
    <dbReference type="NCBI Taxonomy" id="1237068"/>
    <lineage>
        <taxon>Eukaryota</taxon>
        <taxon>Fungi</taxon>
        <taxon>Dikarya</taxon>
        <taxon>Ascomycota</taxon>
        <taxon>Pezizomycotina</taxon>
        <taxon>Sordariomycetes</taxon>
        <taxon>Hypocreomycetidae</taxon>
        <taxon>Hypocreales</taxon>
        <taxon>Nectriaceae</taxon>
        <taxon>Fusarium</taxon>
        <taxon>Fusarium decemcellulare species complex</taxon>
    </lineage>
</organism>
<dbReference type="SUPFAM" id="SSF50129">
    <property type="entry name" value="GroES-like"/>
    <property type="match status" value="1"/>
</dbReference>
<dbReference type="SMART" id="SM00906">
    <property type="entry name" value="Fungal_trans"/>
    <property type="match status" value="1"/>
</dbReference>
<dbReference type="InterPro" id="IPR011032">
    <property type="entry name" value="GroES-like_sf"/>
</dbReference>
<feature type="transmembrane region" description="Helical" evidence="4">
    <location>
        <begin position="125"/>
        <end position="145"/>
    </location>
</feature>
<dbReference type="AlphaFoldDB" id="A0A8H4PL05"/>
<keyword evidence="2" id="KW-0539">Nucleus</keyword>
<dbReference type="PANTHER" id="PTHR31001:SF49">
    <property type="entry name" value="ZN(II)2CYS6 TRANSCRIPTION FACTOR (EUROFUNG)"/>
    <property type="match status" value="1"/>
</dbReference>
<dbReference type="InterPro" id="IPR007219">
    <property type="entry name" value="XnlR_reg_dom"/>
</dbReference>
<accession>A0A8H4PL05</accession>
<proteinExistence type="predicted"/>
<evidence type="ECO:0000256" key="3">
    <source>
        <dbReference type="SAM" id="MobiDB-lite"/>
    </source>
</evidence>
<evidence type="ECO:0000256" key="4">
    <source>
        <dbReference type="SAM" id="Phobius"/>
    </source>
</evidence>
<dbReference type="GO" id="GO:0008270">
    <property type="term" value="F:zinc ion binding"/>
    <property type="evidence" value="ECO:0007669"/>
    <property type="project" value="InterPro"/>
</dbReference>
<protein>
    <submittedName>
        <fullName evidence="6">ADH3-alcohol dehydrogenase III</fullName>
    </submittedName>
</protein>
<evidence type="ECO:0000259" key="5">
    <source>
        <dbReference type="SMART" id="SM00906"/>
    </source>
</evidence>
<evidence type="ECO:0000256" key="1">
    <source>
        <dbReference type="ARBA" id="ARBA00004123"/>
    </source>
</evidence>
<reference evidence="6 7" key="1">
    <citation type="submission" date="2020-01" db="EMBL/GenBank/DDBJ databases">
        <title>Identification and distribution of gene clusters putatively required for synthesis of sphingolipid metabolism inhibitors in phylogenetically diverse species of the filamentous fungus Fusarium.</title>
        <authorList>
            <person name="Kim H.-S."/>
            <person name="Busman M."/>
            <person name="Brown D.W."/>
            <person name="Divon H."/>
            <person name="Uhlig S."/>
            <person name="Proctor R.H."/>
        </authorList>
    </citation>
    <scope>NUCLEOTIDE SEQUENCE [LARGE SCALE GENOMIC DNA]</scope>
    <source>
        <strain evidence="6 7">NRRL 20459</strain>
    </source>
</reference>
<dbReference type="Gene3D" id="3.90.180.10">
    <property type="entry name" value="Medium-chain alcohol dehydrogenases, catalytic domain"/>
    <property type="match status" value="1"/>
</dbReference>
<evidence type="ECO:0000313" key="6">
    <source>
        <dbReference type="EMBL" id="KAF4469187.1"/>
    </source>
</evidence>
<keyword evidence="4" id="KW-0472">Membrane</keyword>
<dbReference type="Gene3D" id="3.40.50.720">
    <property type="entry name" value="NAD(P)-binding Rossmann-like Domain"/>
    <property type="match status" value="1"/>
</dbReference>
<dbReference type="GO" id="GO:0003677">
    <property type="term" value="F:DNA binding"/>
    <property type="evidence" value="ECO:0007669"/>
    <property type="project" value="InterPro"/>
</dbReference>
<dbReference type="GO" id="GO:0005634">
    <property type="term" value="C:nucleus"/>
    <property type="evidence" value="ECO:0007669"/>
    <property type="project" value="UniProtKB-SubCell"/>
</dbReference>
<evidence type="ECO:0000256" key="2">
    <source>
        <dbReference type="ARBA" id="ARBA00023242"/>
    </source>
</evidence>
<dbReference type="InterPro" id="IPR013149">
    <property type="entry name" value="ADH-like_C"/>
</dbReference>
<sequence>MDRQEIQRELRQMRNVLRTLADQSKESRSGTSHDQLAESINRIESALDGDKSSEPAEVADTQQEPDAVFGFLPPATVPDILQALPSRQCADRILATYFNASYVAVPCIHAHQFRRQYEAFWKTPASANLLWVSILFSILATGVVIHRVRSTSTVGLSDPAALITMSARCLLAGQYLEADEFSVEALIMHAHSRYTRLGNRDATLSPLCGLAVRLAQQRGYHRDPSELLLTATPFVAEMRRRVWFVVQHYDVLFSFEQGLPPLIHEDTCHSGHPTNATDDDFDEDTKWLSPRLLTEAQNMLPWVYQSQLIPILRRIISHALGFKTCTYPDALFLASELEMWHTSLPPCLRIRPIRNTSFTDPNHTVMHRAMLELMYMMGKSILYRPFVDYTRLEDFPSQTAMNICRRMALRSVGVYIELDREMQAGGRLHEDRYITSHSTTNDFLVSKMIAPLEFADCPDMPAEESDNLRNMLYKAMQIWSERAPNSAHASEASRVLRVILTKVRWPGDNPLNNLGLPQLQPTQSNDSDNDIEGLPEELDLSFRHLMSFDPFLIGADGSDLVFPLPSIMAEQNKIVPETTTSLVLPAFNEPLVLEKNPTPTTTHPGSALVRIYSTSVRPHNRIGFTGKGPLSFPVPYTPGDSAVGRIITVGSDAVDLKAGQLVYVNGFVAARDDPVKTRVLVGLFDGGGPEKDAKLFDTWKGFWSDVATVPIENCLVLNEAVLRDEMGYSYEDLNYIQRLSVAYGGVSCAKLRAGETVIAAPATGHFSGAVAELAAQIGCRVIALSRSASKLEPLTSHHPRIIPLELTGDAEHDVAAIKALAPNGVDAYIDTSPPAATGSPHHLSVSINALNSFGRVVFLGTMFGVTVNYVTLMTRNISITGQHMYTREELVSLIKMIETGVVKLGKKAGHEIVGAFALDDWEKAVDVAETATAWGQQVLFTP</sequence>
<dbReference type="Pfam" id="PF00107">
    <property type="entry name" value="ADH_zinc_N"/>
    <property type="match status" value="1"/>
</dbReference>
<dbReference type="Proteomes" id="UP000554235">
    <property type="component" value="Unassembled WGS sequence"/>
</dbReference>
<evidence type="ECO:0000313" key="7">
    <source>
        <dbReference type="Proteomes" id="UP000554235"/>
    </source>
</evidence>
<dbReference type="CDD" id="cd05188">
    <property type="entry name" value="MDR"/>
    <property type="match status" value="1"/>
</dbReference>
<dbReference type="InterPro" id="IPR050613">
    <property type="entry name" value="Sec_Metabolite_Reg"/>
</dbReference>
<dbReference type="CDD" id="cd12148">
    <property type="entry name" value="fungal_TF_MHR"/>
    <property type="match status" value="1"/>
</dbReference>
<dbReference type="PANTHER" id="PTHR31001">
    <property type="entry name" value="UNCHARACTERIZED TRANSCRIPTIONAL REGULATORY PROTEIN"/>
    <property type="match status" value="1"/>
</dbReference>
<keyword evidence="7" id="KW-1185">Reference proteome</keyword>
<name>A0A8H4PL05_9HYPO</name>
<dbReference type="Pfam" id="PF08240">
    <property type="entry name" value="ADH_N"/>
    <property type="match status" value="1"/>
</dbReference>
<comment type="caution">
    <text evidence="6">The sequence shown here is derived from an EMBL/GenBank/DDBJ whole genome shotgun (WGS) entry which is preliminary data.</text>
</comment>
<gene>
    <name evidence="6" type="ORF">FALBO_3916</name>
</gene>